<dbReference type="PANTHER" id="PTHR12850">
    <property type="entry name" value="40S RIBOSOMAL PROTEIN S25"/>
    <property type="match status" value="1"/>
</dbReference>
<dbReference type="InterPro" id="IPR004977">
    <property type="entry name" value="Ribosomal_eS25"/>
</dbReference>
<dbReference type="EMBL" id="AY548890">
    <property type="protein sequence ID" value="AAT12321.1"/>
    <property type="molecule type" value="Genomic_DNA"/>
</dbReference>
<evidence type="ECO:0000256" key="2">
    <source>
        <dbReference type="ARBA" id="ARBA00022980"/>
    </source>
</evidence>
<evidence type="ECO:0000256" key="3">
    <source>
        <dbReference type="ARBA" id="ARBA00023274"/>
    </source>
</evidence>
<name>Q6E6G6_ANTLO</name>
<keyword evidence="2 4" id="KW-0689">Ribosomal protein</keyword>
<sequence length="126" mass="13694">MVKKVLESKEKKAAKIASTSNKEKKKWTQGKTREAVRRSVTVEADVFSKIERDVAKASLVTAPSVAEKFNLNVGVAQKILEHLCAGGVLCCLSRNSRLRLYSRAQKVGARPADTTLPAAEAPAQTE</sequence>
<evidence type="ECO:0000256" key="5">
    <source>
        <dbReference type="SAM" id="MobiDB-lite"/>
    </source>
</evidence>
<evidence type="ECO:0000256" key="1">
    <source>
        <dbReference type="ARBA" id="ARBA00009106"/>
    </source>
</evidence>
<protein>
    <recommendedName>
        <fullName evidence="4">40S ribosomal protein S25</fullName>
    </recommendedName>
</protein>
<dbReference type="GO" id="GO:1990904">
    <property type="term" value="C:ribonucleoprotein complex"/>
    <property type="evidence" value="ECO:0007669"/>
    <property type="project" value="UniProtKB-KW"/>
</dbReference>
<accession>Q6E6G6</accession>
<keyword evidence="3 4" id="KW-0687">Ribonucleoprotein</keyword>
<proteinExistence type="inferred from homology"/>
<dbReference type="Pfam" id="PF03297">
    <property type="entry name" value="Ribosomal_S25"/>
    <property type="match status" value="1"/>
</dbReference>
<evidence type="ECO:0000256" key="4">
    <source>
        <dbReference type="RuleBase" id="RU366057"/>
    </source>
</evidence>
<comment type="similarity">
    <text evidence="1 4">Belongs to the eukaryotic ribosomal protein eS25 family.</text>
</comment>
<dbReference type="Gene3D" id="3.30.63.20">
    <property type="match status" value="1"/>
</dbReference>
<organism evidence="6">
    <name type="scientific">Antonospora locustae</name>
    <name type="common">Microsporidian parasite</name>
    <name type="synonym">Nosema locustae</name>
    <dbReference type="NCBI Taxonomy" id="278021"/>
    <lineage>
        <taxon>Eukaryota</taxon>
        <taxon>Fungi</taxon>
        <taxon>Fungi incertae sedis</taxon>
        <taxon>Microsporidia</taxon>
        <taxon>Antonospora</taxon>
    </lineage>
</organism>
<dbReference type="AlphaFoldDB" id="Q6E6G6"/>
<reference evidence="6" key="1">
    <citation type="journal article" date="2004" name="Curr. Biol.">
        <title>Genome compaction and stability in microsporidian intracellular parasites.</title>
        <authorList>
            <person name="Slamovits C.H."/>
            <person name="Fast N.M."/>
            <person name="Law J.S."/>
            <person name="Keeling P.J."/>
        </authorList>
    </citation>
    <scope>NUCLEOTIDE SEQUENCE</scope>
</reference>
<feature type="compositionally biased region" description="Basic and acidic residues" evidence="5">
    <location>
        <begin position="1"/>
        <end position="13"/>
    </location>
</feature>
<evidence type="ECO:0000313" key="6">
    <source>
        <dbReference type="EMBL" id="AAT12321.1"/>
    </source>
</evidence>
<feature type="region of interest" description="Disordered" evidence="5">
    <location>
        <begin position="1"/>
        <end position="31"/>
    </location>
</feature>
<dbReference type="GO" id="GO:0005840">
    <property type="term" value="C:ribosome"/>
    <property type="evidence" value="ECO:0007669"/>
    <property type="project" value="UniProtKB-KW"/>
</dbReference>